<dbReference type="RefSeq" id="WP_116518358.1">
    <property type="nucleotide sequence ID" value="NZ_JACCEX010000002.1"/>
</dbReference>
<reference evidence="3 4" key="1">
    <citation type="submission" date="2018-04" db="EMBL/GenBank/DDBJ databases">
        <title>Genomic Encyclopedia of Type Strains, Phase IV (KMG-IV): sequencing the most valuable type-strain genomes for metagenomic binning, comparative biology and taxonomic classification.</title>
        <authorList>
            <person name="Goeker M."/>
        </authorList>
    </citation>
    <scope>NUCLEOTIDE SEQUENCE [LARGE SCALE GENOMIC DNA]</scope>
    <source>
        <strain evidence="3 4">DSM 10065</strain>
    </source>
</reference>
<keyword evidence="4" id="KW-1185">Reference proteome</keyword>
<dbReference type="STRING" id="1231391.GCA_000308195_02505"/>
<sequence>MTVTPFKRVSFKPRASLAAVAATLMALAGCAQQQQINQPRSQPASLSDAQAQARGNRAPSTAASQVQLGFGQNAPRQNAQDPATQSEQADKAAIAAQARPVREAKTFLGTLPCLMGGACDASRVTLTLAPNGQWRARSQPLTNGGAASTSAQQGCWDVIGVEPWRIRLRLSGSESSTASLTFVNDNMLRVNSVNDHQPVLDYHLTRQADIDGIVELNSAKAPACE</sequence>
<feature type="region of interest" description="Disordered" evidence="1">
    <location>
        <begin position="36"/>
        <end position="63"/>
    </location>
</feature>
<evidence type="ECO:0000256" key="1">
    <source>
        <dbReference type="SAM" id="MobiDB-lite"/>
    </source>
</evidence>
<dbReference type="PROSITE" id="PS51257">
    <property type="entry name" value="PROKAR_LIPOPROTEIN"/>
    <property type="match status" value="1"/>
</dbReference>
<evidence type="ECO:0000256" key="2">
    <source>
        <dbReference type="SAM" id="SignalP"/>
    </source>
</evidence>
<evidence type="ECO:0000313" key="3">
    <source>
        <dbReference type="EMBL" id="PVY62424.1"/>
    </source>
</evidence>
<feature type="chain" id="PRO_5015545163" description="NlpE-like protein" evidence="2">
    <location>
        <begin position="29"/>
        <end position="225"/>
    </location>
</feature>
<gene>
    <name evidence="3" type="ORF">C7440_1918</name>
</gene>
<name>A0A2U1CNB1_9BURK</name>
<protein>
    <recommendedName>
        <fullName evidence="5">NlpE-like protein</fullName>
    </recommendedName>
</protein>
<dbReference type="EMBL" id="QEKO01000002">
    <property type="protein sequence ID" value="PVY62424.1"/>
    <property type="molecule type" value="Genomic_DNA"/>
</dbReference>
<dbReference type="AlphaFoldDB" id="A0A2U1CNB1"/>
<organism evidence="3 4">
    <name type="scientific">Pusillimonas noertemannii</name>
    <dbReference type="NCBI Taxonomy" id="305977"/>
    <lineage>
        <taxon>Bacteria</taxon>
        <taxon>Pseudomonadati</taxon>
        <taxon>Pseudomonadota</taxon>
        <taxon>Betaproteobacteria</taxon>
        <taxon>Burkholderiales</taxon>
        <taxon>Alcaligenaceae</taxon>
        <taxon>Pusillimonas</taxon>
    </lineage>
</organism>
<feature type="signal peptide" evidence="2">
    <location>
        <begin position="1"/>
        <end position="28"/>
    </location>
</feature>
<dbReference type="Proteomes" id="UP000246145">
    <property type="component" value="Unassembled WGS sequence"/>
</dbReference>
<keyword evidence="2" id="KW-0732">Signal</keyword>
<proteinExistence type="predicted"/>
<dbReference type="InterPro" id="IPR043176">
    <property type="entry name" value="NlpE_N_sf"/>
</dbReference>
<evidence type="ECO:0008006" key="5">
    <source>
        <dbReference type="Google" id="ProtNLM"/>
    </source>
</evidence>
<evidence type="ECO:0000313" key="4">
    <source>
        <dbReference type="Proteomes" id="UP000246145"/>
    </source>
</evidence>
<comment type="caution">
    <text evidence="3">The sequence shown here is derived from an EMBL/GenBank/DDBJ whole genome shotgun (WGS) entry which is preliminary data.</text>
</comment>
<dbReference type="Gene3D" id="2.40.128.300">
    <property type="match status" value="1"/>
</dbReference>
<dbReference type="OrthoDB" id="8688958at2"/>
<accession>A0A2U1CNB1</accession>